<evidence type="ECO:0000256" key="1">
    <source>
        <dbReference type="SAM" id="MobiDB-lite"/>
    </source>
</evidence>
<dbReference type="AlphaFoldDB" id="A0A9Q9FAF9"/>
<name>A0A9Q9FAF9_ENCHE</name>
<dbReference type="Proteomes" id="UP001059546">
    <property type="component" value="Chromosome XI"/>
</dbReference>
<proteinExistence type="predicted"/>
<gene>
    <name evidence="2" type="ORF">GPU96_11g21150</name>
</gene>
<feature type="compositionally biased region" description="Basic and acidic residues" evidence="1">
    <location>
        <begin position="1"/>
        <end position="10"/>
    </location>
</feature>
<organism evidence="2 3">
    <name type="scientific">Encephalitozoon hellem</name>
    <name type="common">Microsporidian parasite</name>
    <dbReference type="NCBI Taxonomy" id="27973"/>
    <lineage>
        <taxon>Eukaryota</taxon>
        <taxon>Fungi</taxon>
        <taxon>Fungi incertae sedis</taxon>
        <taxon>Microsporidia</taxon>
        <taxon>Unikaryonidae</taxon>
        <taxon>Encephalitozoon</taxon>
    </lineage>
</organism>
<feature type="region of interest" description="Disordered" evidence="1">
    <location>
        <begin position="1"/>
        <end position="67"/>
    </location>
</feature>
<sequence>MEVSRGKESTKNPLNLTKADIDEDQARPRMPSILEKGTSSSIDDEDEGKSTQMKDVASGHPNSKTGLFEASMNCEVNKEDLSSSDFESGESDERSGLLSVYRVREAEGSRKNLKVLRVSDLAFEKNRRNHPNPNFLCNAEGRSDYTVALEDLYFKEKTKNLREEIKLKHLIEEFFTALDKFVLIANYCLKNTEIEDGDEDFNFALEWVRDAFHWLGIEGAKYYARKSPGPYIGWVSDVEFLMNRYFFSPEFNHVNGFDIEQSIHEGHRFVESSDGKYYLSYQPYPGYYDVSEEDKQFCTGCGLILPRNLSLSDEDYLNG</sequence>
<accession>A0A9Q9FAF9</accession>
<protein>
    <submittedName>
        <fullName evidence="2">Uncharacterized protein</fullName>
    </submittedName>
</protein>
<reference evidence="2" key="1">
    <citation type="submission" date="2021-05" db="EMBL/GenBank/DDBJ databases">
        <title>Encephalitozoon hellem ATCC 50604 Complete Genome.</title>
        <authorList>
            <person name="Mascarenhas dos Santos A.C."/>
            <person name="Julian A.T."/>
            <person name="Pombert J.-F."/>
        </authorList>
    </citation>
    <scope>NUCLEOTIDE SEQUENCE</scope>
    <source>
        <strain evidence="2">ATCC 50604</strain>
    </source>
</reference>
<evidence type="ECO:0000313" key="3">
    <source>
        <dbReference type="Proteomes" id="UP001059546"/>
    </source>
</evidence>
<dbReference type="EMBL" id="CP075157">
    <property type="protein sequence ID" value="UTX44316.1"/>
    <property type="molecule type" value="Genomic_DNA"/>
</dbReference>
<evidence type="ECO:0000313" key="2">
    <source>
        <dbReference type="EMBL" id="UTX44316.1"/>
    </source>
</evidence>